<name>A0A1R4INR5_9ACTN</name>
<dbReference type="STRING" id="1255658.FM114_02775"/>
<evidence type="ECO:0000256" key="1">
    <source>
        <dbReference type="SAM" id="MobiDB-lite"/>
    </source>
</evidence>
<feature type="compositionally biased region" description="Basic residues" evidence="1">
    <location>
        <begin position="74"/>
        <end position="83"/>
    </location>
</feature>
<keyword evidence="3" id="KW-1185">Reference proteome</keyword>
<organism evidence="2 3">
    <name type="scientific">Luteococcus japonicus LSP_Lj1</name>
    <dbReference type="NCBI Taxonomy" id="1255658"/>
    <lineage>
        <taxon>Bacteria</taxon>
        <taxon>Bacillati</taxon>
        <taxon>Actinomycetota</taxon>
        <taxon>Actinomycetes</taxon>
        <taxon>Propionibacteriales</taxon>
        <taxon>Propionibacteriaceae</taxon>
        <taxon>Luteococcus</taxon>
    </lineage>
</organism>
<evidence type="ECO:0000313" key="3">
    <source>
        <dbReference type="Proteomes" id="UP000188342"/>
    </source>
</evidence>
<sequence length="992" mass="105490">MGDATGTDFGLGDQATRLGPTVGIGPVVGERLAAVVVGHLDDLAELVVGGRRRVSRLPGGGVGVGELTTPRVVGHGRRPSRRRGAGDLSVRVVAGGDGRDGCGASQAGTGGGDRDGPRLRVVGRRGGHRGGASNGLGLGGLAVPGVAGGSFDRQGAGAGHGLAHPPGPCRFSATGGNRLVGGGGVVDGLAGPGISGRALGGGLALFDHAAFVVVDRLPGDVAGCGGLAAAHPGGGGGGLAQLPAGLATRRGAVVAGDSRVEQFVTHPAGVGLFHGGCGDLRGQSVRLTRQRIDTCVGGALVVDGVGLGADPHLLPSGVGGGAGRGEGAGHQGSGRGDHLAGGVGDVGVVGGLGGGRPHIGQLTGTQLLGRPRIPGLDDVVVVVVDVGAPLPRPGAIGALVDGVALTIGQEHGGPLPRRIILGRDTGDLLVRPEDREGLGGAAVQRVAVELGQVEIRHIRRLCVHERGELRSTIRRLHRRRQWPGDLVQPVVGIGEGVAVLPGRSDPGQPQRLVRGTAGPRVLGDQAGDHVGLRGHGLVRIVGVAGQHPIGAFGVHLRGDLRHEALGVVGQLQHPAPGGAGARHTRRCPRGHGGDDRRHPALGIALVGRLARRGRISHIRDRKNTVRRRRRCRRRGEAGRHPILILEREYRRRSGHAQGDATAGRVVIDRLIRARRERCAAAACRRRVDQRVTLVADQRDRAVQAGVVDHLRGGQAIITTIQPGNPTRPEDLLGRRDVPSERIVRARDPDRRGGRRQVRIRLRDLQLTRPQRHLPRPRLTGREPRPKGVRHPHHPAHRRTLRRPAIGPTHPQIQPRRDPLGHHHTLRIGLPDQAGGVHQPTGGHVLSTRGEGELVAGRHRQEARRTGHPPLHLPRRTTRTTLPGDLHHIRGGLPRHRRRHRRRAIAEAVAHLRRLPAHRRLRRHRHRVPPGRATHLGDLESRGRRGRRLRHRSNLLGTTIHRVAHMRRRRIRRRRSRRQRHGARLRWLHRIRP</sequence>
<dbReference type="Proteomes" id="UP000188342">
    <property type="component" value="Unassembled WGS sequence"/>
</dbReference>
<feature type="region of interest" description="Disordered" evidence="1">
    <location>
        <begin position="858"/>
        <end position="895"/>
    </location>
</feature>
<dbReference type="AlphaFoldDB" id="A0A1R4INR5"/>
<dbReference type="EMBL" id="FUKQ01000011">
    <property type="protein sequence ID" value="SJN21359.1"/>
    <property type="molecule type" value="Genomic_DNA"/>
</dbReference>
<accession>A0A1R4INR5</accession>
<feature type="region of interest" description="Disordered" evidence="1">
    <location>
        <begin position="573"/>
        <end position="598"/>
    </location>
</feature>
<feature type="region of interest" description="Disordered" evidence="1">
    <location>
        <begin position="317"/>
        <end position="339"/>
    </location>
</feature>
<feature type="region of interest" description="Disordered" evidence="1">
    <location>
        <begin position="766"/>
        <end position="822"/>
    </location>
</feature>
<feature type="compositionally biased region" description="Basic residues" evidence="1">
    <location>
        <begin position="786"/>
        <end position="801"/>
    </location>
</feature>
<feature type="region of interest" description="Disordered" evidence="1">
    <location>
        <begin position="65"/>
        <end position="118"/>
    </location>
</feature>
<reference evidence="2 3" key="1">
    <citation type="submission" date="2017-02" db="EMBL/GenBank/DDBJ databases">
        <authorList>
            <person name="Peterson S.W."/>
        </authorList>
    </citation>
    <scope>NUCLEOTIDE SEQUENCE [LARGE SCALE GENOMIC DNA]</scope>
    <source>
        <strain evidence="2 3">LSP_Lj1</strain>
    </source>
</reference>
<protein>
    <submittedName>
        <fullName evidence="2">PE family protein</fullName>
    </submittedName>
</protein>
<gene>
    <name evidence="2" type="ORF">FM114_02775</name>
</gene>
<evidence type="ECO:0000313" key="2">
    <source>
        <dbReference type="EMBL" id="SJN21359.1"/>
    </source>
</evidence>
<proteinExistence type="predicted"/>